<dbReference type="OrthoDB" id="9768329at2"/>
<evidence type="ECO:0000256" key="2">
    <source>
        <dbReference type="ARBA" id="ARBA00005346"/>
    </source>
</evidence>
<dbReference type="InterPro" id="IPR001750">
    <property type="entry name" value="ND/Mrp_TM"/>
</dbReference>
<dbReference type="Proteomes" id="UP000297654">
    <property type="component" value="Unassembled WGS sequence"/>
</dbReference>
<keyword evidence="6" id="KW-0472">Membrane</keyword>
<evidence type="ECO:0000256" key="3">
    <source>
        <dbReference type="ARBA" id="ARBA00022475"/>
    </source>
</evidence>
<comment type="caution">
    <text evidence="9">The sequence shown here is derived from an EMBL/GenBank/DDBJ whole genome shotgun (WGS) entry which is preliminary data.</text>
</comment>
<name>A0A1H8CD47_9MICO</name>
<evidence type="ECO:0000256" key="7">
    <source>
        <dbReference type="RuleBase" id="RU000320"/>
    </source>
</evidence>
<evidence type="ECO:0000259" key="8">
    <source>
        <dbReference type="Pfam" id="PF00361"/>
    </source>
</evidence>
<dbReference type="Pfam" id="PF00361">
    <property type="entry name" value="Proton_antipo_M"/>
    <property type="match status" value="1"/>
</dbReference>
<proteinExistence type="inferred from homology"/>
<keyword evidence="5" id="KW-1133">Transmembrane helix</keyword>
<dbReference type="PRINTS" id="PR01437">
    <property type="entry name" value="NUOXDRDTASE4"/>
</dbReference>
<dbReference type="GO" id="GO:0042773">
    <property type="term" value="P:ATP synthesis coupled electron transport"/>
    <property type="evidence" value="ECO:0007669"/>
    <property type="project" value="InterPro"/>
</dbReference>
<evidence type="ECO:0000256" key="1">
    <source>
        <dbReference type="ARBA" id="ARBA00004651"/>
    </source>
</evidence>
<evidence type="ECO:0000256" key="6">
    <source>
        <dbReference type="ARBA" id="ARBA00023136"/>
    </source>
</evidence>
<sequence>MTALVPLIVCLPLLGAAIALMLGRRRRLQVLVSVLSLTAATVMSAVLLVLVDRFGPAVVQVGNWEAPWGIVLIVDRLSAIMLLISALMLLGVLLFAVGQGIVDGDTETPVSIFHPTYLVLAAGLFNAFVAGDLFTMYVGFEMLLAASYVLLTLGGTGARIRVGITYIVVSLVSSLLFLSAIALIYGATGTVTLALIAERMPDLPADIQLILGLLLLIAFGVKAAVFPMSFWLPDSYPTAPAPVTAVFAGLLTKVGVYAILRTQTLFFPDNQFSMPLMIVAGLTLLVGILGALAQADIKRLLSFTLVSHIGYMLFGIAIGTPLAIAATIFYVVHHITVQTTLFLAAGLIDRVGGTTSLSRLGGLLGSSPLVAILFFLGALNLGGIPPFSGFLGKIALFQAGTIVGDPIIYVLIGVGALTSLLTLYALARAWNMAFWRPKKQVKNYTSSMSASLVEDPQDEGIVLKKTISPLMVGATTSMLVLTLGLTVFAGPIFDLTTRAAGNISSPSTYIDAVFPNGTGSIADSNLGTNFEGGSK</sequence>
<dbReference type="InterPro" id="IPR003918">
    <property type="entry name" value="NADH_UbQ_OxRdtase"/>
</dbReference>
<dbReference type="NCBIfam" id="NF009308">
    <property type="entry name" value="PRK12665.1"/>
    <property type="match status" value="1"/>
</dbReference>
<reference evidence="9 10" key="1">
    <citation type="submission" date="2019-03" db="EMBL/GenBank/DDBJ databases">
        <title>Genomics of glacier-inhabiting Cryobacterium strains.</title>
        <authorList>
            <person name="Liu Q."/>
            <person name="Xin Y.-H."/>
        </authorList>
    </citation>
    <scope>NUCLEOTIDE SEQUENCE [LARGE SCALE GENOMIC DNA]</scope>
    <source>
        <strain evidence="9 10">Hh15</strain>
    </source>
</reference>
<comment type="similarity">
    <text evidence="2">Belongs to the CPA3 antiporters (TC 2.A.63) subunit D family.</text>
</comment>
<dbReference type="PANTHER" id="PTHR42703:SF1">
    <property type="entry name" value="NA(+)_H(+) ANTIPORTER SUBUNIT D1"/>
    <property type="match status" value="1"/>
</dbReference>
<evidence type="ECO:0000256" key="4">
    <source>
        <dbReference type="ARBA" id="ARBA00022692"/>
    </source>
</evidence>
<dbReference type="STRING" id="1424661.SAMN05216281_102342"/>
<protein>
    <submittedName>
        <fullName evidence="9">Na+/H+ antiporter subunit D</fullName>
    </submittedName>
</protein>
<dbReference type="EMBL" id="SOFF01000030">
    <property type="protein sequence ID" value="TFB89332.1"/>
    <property type="molecule type" value="Genomic_DNA"/>
</dbReference>
<accession>A0A1H8CD47</accession>
<dbReference type="GO" id="GO:0008137">
    <property type="term" value="F:NADH dehydrogenase (ubiquinone) activity"/>
    <property type="evidence" value="ECO:0007669"/>
    <property type="project" value="InterPro"/>
</dbReference>
<keyword evidence="10" id="KW-1185">Reference proteome</keyword>
<keyword evidence="4 7" id="KW-0812">Transmembrane</keyword>
<organism evidence="9 10">
    <name type="scientific">Cryobacterium luteum</name>
    <dbReference type="NCBI Taxonomy" id="1424661"/>
    <lineage>
        <taxon>Bacteria</taxon>
        <taxon>Bacillati</taxon>
        <taxon>Actinomycetota</taxon>
        <taxon>Actinomycetes</taxon>
        <taxon>Micrococcales</taxon>
        <taxon>Microbacteriaceae</taxon>
        <taxon>Cryobacterium</taxon>
    </lineage>
</organism>
<evidence type="ECO:0000313" key="9">
    <source>
        <dbReference type="EMBL" id="TFB89332.1"/>
    </source>
</evidence>
<dbReference type="AlphaFoldDB" id="A0A1H8CD47"/>
<evidence type="ECO:0000256" key="5">
    <source>
        <dbReference type="ARBA" id="ARBA00022989"/>
    </source>
</evidence>
<evidence type="ECO:0000313" key="10">
    <source>
        <dbReference type="Proteomes" id="UP000297654"/>
    </source>
</evidence>
<keyword evidence="3" id="KW-1003">Cell membrane</keyword>
<dbReference type="GO" id="GO:0005886">
    <property type="term" value="C:plasma membrane"/>
    <property type="evidence" value="ECO:0007669"/>
    <property type="project" value="UniProtKB-SubCell"/>
</dbReference>
<gene>
    <name evidence="9" type="ORF">E3O10_10740</name>
</gene>
<dbReference type="InterPro" id="IPR050586">
    <property type="entry name" value="CPA3_Na-H_Antiporter_D"/>
</dbReference>
<feature type="domain" description="NADH:quinone oxidoreductase/Mrp antiporter transmembrane" evidence="8">
    <location>
        <begin position="130"/>
        <end position="414"/>
    </location>
</feature>
<comment type="subcellular location">
    <subcellularLocation>
        <location evidence="1">Cell membrane</location>
        <topology evidence="1">Multi-pass membrane protein</topology>
    </subcellularLocation>
    <subcellularLocation>
        <location evidence="7">Membrane</location>
        <topology evidence="7">Multi-pass membrane protein</topology>
    </subcellularLocation>
</comment>
<dbReference type="RefSeq" id="WP_092107437.1">
    <property type="nucleotide sequence ID" value="NZ_FOCN01000002.1"/>
</dbReference>
<dbReference type="PANTHER" id="PTHR42703">
    <property type="entry name" value="NADH DEHYDROGENASE"/>
    <property type="match status" value="1"/>
</dbReference>